<protein>
    <submittedName>
        <fullName evidence="1">Uncharacterized protein</fullName>
    </submittedName>
</protein>
<gene>
    <name evidence="1" type="ORF">C7B46_00830</name>
</gene>
<sequence length="78" mass="8727">MPVHIITVSKRLFNPVRLPGMGRSIEINDLSDGEVVQIRQAFIQQNLAVEFEEEPGTQYPVIQLWANPHGGGQVTVFI</sequence>
<proteinExistence type="predicted"/>
<dbReference type="EMBL" id="PXYW01000001">
    <property type="protein sequence ID" value="PSR35563.1"/>
    <property type="molecule type" value="Genomic_DNA"/>
</dbReference>
<dbReference type="AlphaFoldDB" id="A0A2T2XM51"/>
<name>A0A2T2XM51_9FIRM</name>
<dbReference type="Proteomes" id="UP000242972">
    <property type="component" value="Unassembled WGS sequence"/>
</dbReference>
<comment type="caution">
    <text evidence="1">The sequence shown here is derived from an EMBL/GenBank/DDBJ whole genome shotgun (WGS) entry which is preliminary data.</text>
</comment>
<reference evidence="1 2" key="1">
    <citation type="journal article" date="2014" name="BMC Genomics">
        <title>Comparison of environmental and isolate Sulfobacillus genomes reveals diverse carbon, sulfur, nitrogen, and hydrogen metabolisms.</title>
        <authorList>
            <person name="Justice N.B."/>
            <person name="Norman A."/>
            <person name="Brown C.T."/>
            <person name="Singh A."/>
            <person name="Thomas B.C."/>
            <person name="Banfield J.F."/>
        </authorList>
    </citation>
    <scope>NUCLEOTIDE SEQUENCE [LARGE SCALE GENOMIC DNA]</scope>
    <source>
        <strain evidence="1">AMDSBA4</strain>
    </source>
</reference>
<evidence type="ECO:0000313" key="2">
    <source>
        <dbReference type="Proteomes" id="UP000242972"/>
    </source>
</evidence>
<evidence type="ECO:0000313" key="1">
    <source>
        <dbReference type="EMBL" id="PSR35563.1"/>
    </source>
</evidence>
<accession>A0A2T2XM51</accession>
<organism evidence="1 2">
    <name type="scientific">Sulfobacillus benefaciens</name>
    <dbReference type="NCBI Taxonomy" id="453960"/>
    <lineage>
        <taxon>Bacteria</taxon>
        <taxon>Bacillati</taxon>
        <taxon>Bacillota</taxon>
        <taxon>Clostridia</taxon>
        <taxon>Eubacteriales</taxon>
        <taxon>Clostridiales Family XVII. Incertae Sedis</taxon>
        <taxon>Sulfobacillus</taxon>
    </lineage>
</organism>